<dbReference type="AlphaFoldDB" id="A0A1F6TVW7"/>
<comment type="caution">
    <text evidence="2">The sequence shown here is derived from an EMBL/GenBank/DDBJ whole genome shotgun (WGS) entry which is preliminary data.</text>
</comment>
<dbReference type="EMBL" id="MFSU01000001">
    <property type="protein sequence ID" value="OGI49270.1"/>
    <property type="molecule type" value="Genomic_DNA"/>
</dbReference>
<dbReference type="Gene3D" id="1.20.1600.10">
    <property type="entry name" value="Outer membrane efflux proteins (OEP)"/>
    <property type="match status" value="1"/>
</dbReference>
<evidence type="ECO:0008006" key="4">
    <source>
        <dbReference type="Google" id="ProtNLM"/>
    </source>
</evidence>
<reference evidence="2 3" key="1">
    <citation type="journal article" date="2016" name="Nat. Commun.">
        <title>Thousands of microbial genomes shed light on interconnected biogeochemical processes in an aquifer system.</title>
        <authorList>
            <person name="Anantharaman K."/>
            <person name="Brown C.T."/>
            <person name="Hug L.A."/>
            <person name="Sharon I."/>
            <person name="Castelle C.J."/>
            <person name="Probst A.J."/>
            <person name="Thomas B.C."/>
            <person name="Singh A."/>
            <person name="Wilkins M.J."/>
            <person name="Karaoz U."/>
            <person name="Brodie E.L."/>
            <person name="Williams K.H."/>
            <person name="Hubbard S.S."/>
            <person name="Banfield J.F."/>
        </authorList>
    </citation>
    <scope>NUCLEOTIDE SEQUENCE [LARGE SCALE GENOMIC DNA]</scope>
</reference>
<dbReference type="SUPFAM" id="SSF56954">
    <property type="entry name" value="Outer membrane efflux proteins (OEP)"/>
    <property type="match status" value="1"/>
</dbReference>
<dbReference type="Pfam" id="PF02321">
    <property type="entry name" value="OEP"/>
    <property type="match status" value="2"/>
</dbReference>
<proteinExistence type="inferred from homology"/>
<protein>
    <recommendedName>
        <fullName evidence="4">Transporter</fullName>
    </recommendedName>
</protein>
<organism evidence="2 3">
    <name type="scientific">Candidatus Muproteobacteria bacterium RBG_16_65_34</name>
    <dbReference type="NCBI Taxonomy" id="1817760"/>
    <lineage>
        <taxon>Bacteria</taxon>
        <taxon>Pseudomonadati</taxon>
        <taxon>Pseudomonadota</taxon>
        <taxon>Candidatus Muproteobacteria</taxon>
    </lineage>
</organism>
<comment type="similarity">
    <text evidence="1">Belongs to the outer membrane factor (OMF) (TC 1.B.17) family.</text>
</comment>
<dbReference type="PANTHER" id="PTHR30203">
    <property type="entry name" value="OUTER MEMBRANE CATION EFFLUX PROTEIN"/>
    <property type="match status" value="1"/>
</dbReference>
<dbReference type="InterPro" id="IPR010131">
    <property type="entry name" value="MdtP/NodT-like"/>
</dbReference>
<dbReference type="PANTHER" id="PTHR30203:SF24">
    <property type="entry name" value="BLR4935 PROTEIN"/>
    <property type="match status" value="1"/>
</dbReference>
<dbReference type="InterPro" id="IPR003423">
    <property type="entry name" value="OMP_efflux"/>
</dbReference>
<gene>
    <name evidence="2" type="ORF">A2151_06625</name>
</gene>
<evidence type="ECO:0000256" key="1">
    <source>
        <dbReference type="ARBA" id="ARBA00007613"/>
    </source>
</evidence>
<sequence length="409" mass="45004">MFIEARVAHAAETSVWTLDAAARQALTVAPEIREASAEVAAREGALTQAGAWPNPSIDLRADQKLGVEDGNGGTDLTQVVITQPLPLTRLASQRHQAEAQLAAARERLRYVRIARETEAARVFHGLQLAQARLTLAKQRVAFVAGLEPASTRRSDRVVRYLTPLERARLAILHEAAEQEVTSAEGKYSEAAAQFRALLAIGPEATPQTALLAPPSPPPPLDELLKGLDAHPALVADDQDIEAARAGIDVARASRFADPTLGVFRERDFLNGARRDYNGVMLSVQVPLWNLNSGGVARAQAETDQARERRTAQRRELETRLRQAWLHLGHLIEQAERYRERLLGPARRMLELARRGFETGESNVLALVDAYNTYFDAEVRYLELLQESWQEAAELRLAAGVALNQAEAIP</sequence>
<dbReference type="STRING" id="1817760.A2151_06625"/>
<evidence type="ECO:0000313" key="3">
    <source>
        <dbReference type="Proteomes" id="UP000178885"/>
    </source>
</evidence>
<evidence type="ECO:0000313" key="2">
    <source>
        <dbReference type="EMBL" id="OGI49270.1"/>
    </source>
</evidence>
<name>A0A1F6TVW7_9PROT</name>
<dbReference type="Proteomes" id="UP000178885">
    <property type="component" value="Unassembled WGS sequence"/>
</dbReference>
<dbReference type="GO" id="GO:0015562">
    <property type="term" value="F:efflux transmembrane transporter activity"/>
    <property type="evidence" value="ECO:0007669"/>
    <property type="project" value="InterPro"/>
</dbReference>
<accession>A0A1F6TVW7</accession>